<keyword evidence="8 13" id="KW-1133">Transmembrane helix</keyword>
<evidence type="ECO:0000259" key="15">
    <source>
        <dbReference type="PROSITE" id="PS50839"/>
    </source>
</evidence>
<dbReference type="GO" id="GO:0007234">
    <property type="term" value="P:osmosensory signaling via phosphorelay pathway"/>
    <property type="evidence" value="ECO:0007669"/>
    <property type="project" value="TreeGrafter"/>
</dbReference>
<evidence type="ECO:0000256" key="8">
    <source>
        <dbReference type="ARBA" id="ARBA00022989"/>
    </source>
</evidence>
<keyword evidence="10 13" id="KW-0472">Membrane</keyword>
<evidence type="ECO:0000256" key="1">
    <source>
        <dbReference type="ARBA" id="ARBA00000085"/>
    </source>
</evidence>
<evidence type="ECO:0000256" key="10">
    <source>
        <dbReference type="ARBA" id="ARBA00023136"/>
    </source>
</evidence>
<comment type="subcellular location">
    <subcellularLocation>
        <location evidence="2">Cell membrane</location>
    </subcellularLocation>
</comment>
<dbReference type="GO" id="GO:0000155">
    <property type="term" value="F:phosphorelay sensor kinase activity"/>
    <property type="evidence" value="ECO:0007669"/>
    <property type="project" value="InterPro"/>
</dbReference>
<dbReference type="EC" id="2.7.13.3" evidence="3"/>
<evidence type="ECO:0000256" key="11">
    <source>
        <dbReference type="ARBA" id="ARBA00039401"/>
    </source>
</evidence>
<dbReference type="PRINTS" id="PR00344">
    <property type="entry name" value="BCTRLSENSOR"/>
</dbReference>
<dbReference type="InterPro" id="IPR050351">
    <property type="entry name" value="BphY/WalK/GraS-like"/>
</dbReference>
<comment type="caution">
    <text evidence="16">The sequence shown here is derived from an EMBL/GenBank/DDBJ whole genome shotgun (WGS) entry which is preliminary data.</text>
</comment>
<evidence type="ECO:0000313" key="16">
    <source>
        <dbReference type="EMBL" id="MDQ0365083.1"/>
    </source>
</evidence>
<dbReference type="Gene3D" id="3.30.565.10">
    <property type="entry name" value="Histidine kinase-like ATPase, C-terminal domain"/>
    <property type="match status" value="1"/>
</dbReference>
<dbReference type="InterPro" id="IPR004358">
    <property type="entry name" value="Sig_transdc_His_kin-like_C"/>
</dbReference>
<dbReference type="SMART" id="SM00387">
    <property type="entry name" value="HATPase_c"/>
    <property type="match status" value="1"/>
</dbReference>
<keyword evidence="17" id="KW-1185">Reference proteome</keyword>
<evidence type="ECO:0000256" key="5">
    <source>
        <dbReference type="ARBA" id="ARBA00022679"/>
    </source>
</evidence>
<keyword evidence="6 13" id="KW-0812">Transmembrane</keyword>
<dbReference type="Proteomes" id="UP001240236">
    <property type="component" value="Unassembled WGS sequence"/>
</dbReference>
<feature type="domain" description="Histidine kinase" evidence="14">
    <location>
        <begin position="382"/>
        <end position="597"/>
    </location>
</feature>
<evidence type="ECO:0000256" key="4">
    <source>
        <dbReference type="ARBA" id="ARBA00022553"/>
    </source>
</evidence>
<dbReference type="PROSITE" id="PS50109">
    <property type="entry name" value="HIS_KIN"/>
    <property type="match status" value="1"/>
</dbReference>
<dbReference type="InterPro" id="IPR042240">
    <property type="entry name" value="CHASE_sf"/>
</dbReference>
<keyword evidence="4" id="KW-0597">Phosphoprotein</keyword>
<comment type="catalytic activity">
    <reaction evidence="1">
        <text>ATP + protein L-histidine = ADP + protein N-phospho-L-histidine.</text>
        <dbReference type="EC" id="2.7.13.3"/>
    </reaction>
</comment>
<evidence type="ECO:0000256" key="3">
    <source>
        <dbReference type="ARBA" id="ARBA00012438"/>
    </source>
</evidence>
<dbReference type="SUPFAM" id="SSF55874">
    <property type="entry name" value="ATPase domain of HSP90 chaperone/DNA topoisomerase II/histidine kinase"/>
    <property type="match status" value="1"/>
</dbReference>
<dbReference type="SMART" id="SM00388">
    <property type="entry name" value="HisKA"/>
    <property type="match status" value="1"/>
</dbReference>
<dbReference type="InterPro" id="IPR006189">
    <property type="entry name" value="CHASE_dom"/>
</dbReference>
<evidence type="ECO:0000256" key="13">
    <source>
        <dbReference type="SAM" id="Phobius"/>
    </source>
</evidence>
<dbReference type="Gene3D" id="3.30.450.350">
    <property type="entry name" value="CHASE domain"/>
    <property type="match status" value="1"/>
</dbReference>
<evidence type="ECO:0000313" key="17">
    <source>
        <dbReference type="Proteomes" id="UP001240236"/>
    </source>
</evidence>
<dbReference type="GO" id="GO:0005886">
    <property type="term" value="C:plasma membrane"/>
    <property type="evidence" value="ECO:0007669"/>
    <property type="project" value="UniProtKB-SubCell"/>
</dbReference>
<sequence length="628" mass="66585">MRNIEAASPVDGRRRSLLDRRAVALLAVVVLLGGTGTVLTVWALRSVEHDRAVQALEERTRGVSGAVEGYLRQYTLALEDLAAGVAAQQDLRGDDFAAITAPLNSARLPGASGVAFVVPAATAQVSQVERQWRARASTGLTLQPAAGQTEHLFVVLSRTFDGTRPRLGRDLSASAPAAEAIALARRTGEVTVSSSYVLLKDRELPVRLRQQAFVFAAGVWAPPGAPDAGRLRGVLILGLRAGDFLADTIGEVAGPATAVTLTDTATSPPAPVASWDTGRRHQPHARTADIDIPPRTWQLTVTATDRLLDATQTRLDDAAVGAGSVVTVLLTALVGLVLLSRARILRRVDEATAALHEDIARREKVEAELRQRETELVGFTGVVAHDLRSPLSTITAYADLLADETTDVLDPAQQSLLGRIRAGADRMRTLIDDLLAYATADNSAIHRSPVDLGALVDDIITERLAPLTTDRPYIEAGPLPTVPGDPGMLRQLLDNLIGNAIKYTRYGRPAQVEISSRRLDDGFWRIDVADHGIGIPAGQHESVFAAFTRATGSDGYPGTGLGLAICHRIVTRHGGTIAVTDNDGGGSRFHFTIPDQPPAPGSDQAPAGRGHISTGRDEGVPASVAKSE</sequence>
<dbReference type="SUPFAM" id="SSF47384">
    <property type="entry name" value="Homodimeric domain of signal transducing histidine kinase"/>
    <property type="match status" value="1"/>
</dbReference>
<reference evidence="16 17" key="1">
    <citation type="submission" date="2023-07" db="EMBL/GenBank/DDBJ databases">
        <title>Sequencing the genomes of 1000 actinobacteria strains.</title>
        <authorList>
            <person name="Klenk H.-P."/>
        </authorList>
    </citation>
    <scope>NUCLEOTIDE SEQUENCE [LARGE SCALE GENOMIC DNA]</scope>
    <source>
        <strain evidence="16 17">DSM 44709</strain>
    </source>
</reference>
<feature type="domain" description="CHASE" evidence="15">
    <location>
        <begin position="87"/>
        <end position="253"/>
    </location>
</feature>
<dbReference type="Pfam" id="PF02518">
    <property type="entry name" value="HATPase_c"/>
    <property type="match status" value="1"/>
</dbReference>
<evidence type="ECO:0000256" key="12">
    <source>
        <dbReference type="SAM" id="MobiDB-lite"/>
    </source>
</evidence>
<dbReference type="GO" id="GO:0000156">
    <property type="term" value="F:phosphorelay response regulator activity"/>
    <property type="evidence" value="ECO:0007669"/>
    <property type="project" value="TreeGrafter"/>
</dbReference>
<keyword evidence="5" id="KW-0808">Transferase</keyword>
<dbReference type="PROSITE" id="PS50839">
    <property type="entry name" value="CHASE"/>
    <property type="match status" value="1"/>
</dbReference>
<protein>
    <recommendedName>
        <fullName evidence="11">Sensor-like histidine kinase SenX3</fullName>
        <ecNumber evidence="3">2.7.13.3</ecNumber>
    </recommendedName>
</protein>
<feature type="transmembrane region" description="Helical" evidence="13">
    <location>
        <begin position="23"/>
        <end position="44"/>
    </location>
</feature>
<dbReference type="Pfam" id="PF00512">
    <property type="entry name" value="HisKA"/>
    <property type="match status" value="1"/>
</dbReference>
<dbReference type="InterPro" id="IPR003661">
    <property type="entry name" value="HisK_dim/P_dom"/>
</dbReference>
<dbReference type="PANTHER" id="PTHR42878">
    <property type="entry name" value="TWO-COMPONENT HISTIDINE KINASE"/>
    <property type="match status" value="1"/>
</dbReference>
<dbReference type="InterPro" id="IPR036890">
    <property type="entry name" value="HATPase_C_sf"/>
</dbReference>
<evidence type="ECO:0000256" key="6">
    <source>
        <dbReference type="ARBA" id="ARBA00022692"/>
    </source>
</evidence>
<dbReference type="EMBL" id="JAUSUZ010000001">
    <property type="protein sequence ID" value="MDQ0365083.1"/>
    <property type="molecule type" value="Genomic_DNA"/>
</dbReference>
<dbReference type="SMART" id="SM01079">
    <property type="entry name" value="CHASE"/>
    <property type="match status" value="1"/>
</dbReference>
<dbReference type="InterPro" id="IPR036097">
    <property type="entry name" value="HisK_dim/P_sf"/>
</dbReference>
<dbReference type="Pfam" id="PF03924">
    <property type="entry name" value="CHASE"/>
    <property type="match status" value="1"/>
</dbReference>
<accession>A0AAE3VVM6</accession>
<organism evidence="16 17">
    <name type="scientific">Catenuloplanes indicus</name>
    <dbReference type="NCBI Taxonomy" id="137267"/>
    <lineage>
        <taxon>Bacteria</taxon>
        <taxon>Bacillati</taxon>
        <taxon>Actinomycetota</taxon>
        <taxon>Actinomycetes</taxon>
        <taxon>Micromonosporales</taxon>
        <taxon>Micromonosporaceae</taxon>
        <taxon>Catenuloplanes</taxon>
    </lineage>
</organism>
<evidence type="ECO:0000256" key="7">
    <source>
        <dbReference type="ARBA" id="ARBA00022777"/>
    </source>
</evidence>
<keyword evidence="9" id="KW-0902">Two-component regulatory system</keyword>
<name>A0AAE3VVM6_9ACTN</name>
<evidence type="ECO:0000256" key="9">
    <source>
        <dbReference type="ARBA" id="ARBA00023012"/>
    </source>
</evidence>
<evidence type="ECO:0000259" key="14">
    <source>
        <dbReference type="PROSITE" id="PS50109"/>
    </source>
</evidence>
<dbReference type="GO" id="GO:0030295">
    <property type="term" value="F:protein kinase activator activity"/>
    <property type="evidence" value="ECO:0007669"/>
    <property type="project" value="TreeGrafter"/>
</dbReference>
<evidence type="ECO:0000256" key="2">
    <source>
        <dbReference type="ARBA" id="ARBA00004236"/>
    </source>
</evidence>
<proteinExistence type="predicted"/>
<gene>
    <name evidence="16" type="ORF">J2S42_001752</name>
</gene>
<dbReference type="AlphaFoldDB" id="A0AAE3VVM6"/>
<dbReference type="Gene3D" id="1.10.287.130">
    <property type="match status" value="1"/>
</dbReference>
<dbReference type="PANTHER" id="PTHR42878:SF15">
    <property type="entry name" value="BACTERIOPHYTOCHROME"/>
    <property type="match status" value="1"/>
</dbReference>
<feature type="region of interest" description="Disordered" evidence="12">
    <location>
        <begin position="581"/>
        <end position="628"/>
    </location>
</feature>
<dbReference type="InterPro" id="IPR003594">
    <property type="entry name" value="HATPase_dom"/>
</dbReference>
<keyword evidence="7 16" id="KW-0418">Kinase</keyword>
<dbReference type="RefSeq" id="WP_307237257.1">
    <property type="nucleotide sequence ID" value="NZ_JAUSUZ010000001.1"/>
</dbReference>
<feature type="transmembrane region" description="Helical" evidence="13">
    <location>
        <begin position="318"/>
        <end position="339"/>
    </location>
</feature>
<dbReference type="InterPro" id="IPR005467">
    <property type="entry name" value="His_kinase_dom"/>
</dbReference>
<dbReference type="CDD" id="cd00082">
    <property type="entry name" value="HisKA"/>
    <property type="match status" value="1"/>
</dbReference>